<evidence type="ECO:0000256" key="5">
    <source>
        <dbReference type="ARBA" id="ARBA00023136"/>
    </source>
</evidence>
<evidence type="ECO:0000313" key="9">
    <source>
        <dbReference type="Proteomes" id="UP000563094"/>
    </source>
</evidence>
<evidence type="ECO:0000259" key="7">
    <source>
        <dbReference type="Pfam" id="PF00535"/>
    </source>
</evidence>
<evidence type="ECO:0000256" key="4">
    <source>
        <dbReference type="ARBA" id="ARBA00022679"/>
    </source>
</evidence>
<dbReference type="InterPro" id="IPR001173">
    <property type="entry name" value="Glyco_trans_2-like"/>
</dbReference>
<dbReference type="GO" id="GO:0016757">
    <property type="term" value="F:glycosyltransferase activity"/>
    <property type="evidence" value="ECO:0007669"/>
    <property type="project" value="UniProtKB-KW"/>
</dbReference>
<dbReference type="SUPFAM" id="SSF53448">
    <property type="entry name" value="Nucleotide-diphospho-sugar transferases"/>
    <property type="match status" value="1"/>
</dbReference>
<feature type="domain" description="Glycosyltransferase 2-like" evidence="7">
    <location>
        <begin position="4"/>
        <end position="111"/>
    </location>
</feature>
<keyword evidence="2" id="KW-1003">Cell membrane</keyword>
<proteinExistence type="predicted"/>
<dbReference type="Gene3D" id="3.90.550.10">
    <property type="entry name" value="Spore Coat Polysaccharide Biosynthesis Protein SpsA, Chain A"/>
    <property type="match status" value="1"/>
</dbReference>
<keyword evidence="6" id="KW-1133">Transmembrane helix</keyword>
<keyword evidence="3" id="KW-0328">Glycosyltransferase</keyword>
<accession>A0A839GBK6</accession>
<dbReference type="InterPro" id="IPR029044">
    <property type="entry name" value="Nucleotide-diphossugar_trans"/>
</dbReference>
<dbReference type="Pfam" id="PF00535">
    <property type="entry name" value="Glycos_transf_2"/>
    <property type="match status" value="1"/>
</dbReference>
<keyword evidence="6" id="KW-0812">Transmembrane</keyword>
<evidence type="ECO:0000256" key="3">
    <source>
        <dbReference type="ARBA" id="ARBA00022676"/>
    </source>
</evidence>
<dbReference type="NCBIfam" id="TIGR04283">
    <property type="entry name" value="glyco_like_mftF"/>
    <property type="match status" value="1"/>
</dbReference>
<keyword evidence="4 8" id="KW-0808">Transferase</keyword>
<dbReference type="InterPro" id="IPR026461">
    <property type="entry name" value="Trfase_2_rSAM/seldom_assoc"/>
</dbReference>
<evidence type="ECO:0000256" key="1">
    <source>
        <dbReference type="ARBA" id="ARBA00004236"/>
    </source>
</evidence>
<gene>
    <name evidence="8" type="ORF">FHS90_001026</name>
</gene>
<dbReference type="PANTHER" id="PTHR43646">
    <property type="entry name" value="GLYCOSYLTRANSFERASE"/>
    <property type="match status" value="1"/>
</dbReference>
<sequence length="239" mass="27095">MELSIIIPTYQEASGIGRLVSFLLDQAMGQRGVEVLVVDAQSTDGTQGVARAAGARVVESAVKSRAVQMNVGARAANGRILYFLHADTYPPAGFIPAIIQAVQRGHAAGCFRLAFDLPHRFLQFFCWFTRFNVGFFRFGDQSLFVLRELFLREKGFKETLLVMEDQELVRRLQRQTRFTVLRQQVTTSARKYRENGVVRLQLIFTLLMGMYYLGFSQQKIVAVYRRLIQEKRTASAAAE</sequence>
<comment type="subcellular location">
    <subcellularLocation>
        <location evidence="1">Cell membrane</location>
    </subcellularLocation>
</comment>
<keyword evidence="9" id="KW-1185">Reference proteome</keyword>
<dbReference type="AlphaFoldDB" id="A0A839GBK6"/>
<dbReference type="Proteomes" id="UP000563094">
    <property type="component" value="Unassembled WGS sequence"/>
</dbReference>
<keyword evidence="5 6" id="KW-0472">Membrane</keyword>
<feature type="transmembrane region" description="Helical" evidence="6">
    <location>
        <begin position="196"/>
        <end position="215"/>
    </location>
</feature>
<dbReference type="PANTHER" id="PTHR43646:SF2">
    <property type="entry name" value="GLYCOSYLTRANSFERASE 2-LIKE DOMAIN-CONTAINING PROTEIN"/>
    <property type="match status" value="1"/>
</dbReference>
<organism evidence="8 9">
    <name type="scientific">Rufibacter quisquiliarum</name>
    <dbReference type="NCBI Taxonomy" id="1549639"/>
    <lineage>
        <taxon>Bacteria</taxon>
        <taxon>Pseudomonadati</taxon>
        <taxon>Bacteroidota</taxon>
        <taxon>Cytophagia</taxon>
        <taxon>Cytophagales</taxon>
        <taxon>Hymenobacteraceae</taxon>
        <taxon>Rufibacter</taxon>
    </lineage>
</organism>
<name>A0A839GBK6_9BACT</name>
<reference evidence="8 9" key="1">
    <citation type="submission" date="2020-08" db="EMBL/GenBank/DDBJ databases">
        <title>Genomic Encyclopedia of Type Strains, Phase IV (KMG-IV): sequencing the most valuable type-strain genomes for metagenomic binning, comparative biology and taxonomic classification.</title>
        <authorList>
            <person name="Goeker M."/>
        </authorList>
    </citation>
    <scope>NUCLEOTIDE SEQUENCE [LARGE SCALE GENOMIC DNA]</scope>
    <source>
        <strain evidence="8 9">DSM 29854</strain>
    </source>
</reference>
<dbReference type="CDD" id="cd02522">
    <property type="entry name" value="GT_2_like_a"/>
    <property type="match status" value="1"/>
</dbReference>
<dbReference type="RefSeq" id="WP_182512155.1">
    <property type="nucleotide sequence ID" value="NZ_JACJIQ010000003.1"/>
</dbReference>
<evidence type="ECO:0000256" key="6">
    <source>
        <dbReference type="SAM" id="Phobius"/>
    </source>
</evidence>
<protein>
    <submittedName>
        <fullName evidence="8">RSAM/selenodomain-associated transferase 2</fullName>
    </submittedName>
</protein>
<evidence type="ECO:0000256" key="2">
    <source>
        <dbReference type="ARBA" id="ARBA00022475"/>
    </source>
</evidence>
<evidence type="ECO:0000313" key="8">
    <source>
        <dbReference type="EMBL" id="MBA9076322.1"/>
    </source>
</evidence>
<dbReference type="EMBL" id="JACJIQ010000003">
    <property type="protein sequence ID" value="MBA9076322.1"/>
    <property type="molecule type" value="Genomic_DNA"/>
</dbReference>
<dbReference type="GO" id="GO:0005886">
    <property type="term" value="C:plasma membrane"/>
    <property type="evidence" value="ECO:0007669"/>
    <property type="project" value="UniProtKB-SubCell"/>
</dbReference>
<comment type="caution">
    <text evidence="8">The sequence shown here is derived from an EMBL/GenBank/DDBJ whole genome shotgun (WGS) entry which is preliminary data.</text>
</comment>